<reference evidence="2 3" key="1">
    <citation type="journal article" date="2009" name="Int. J. Syst. Evol. Microbiol.">
        <title>Nocardioides caeni sp. nov., isolated from wastewater.</title>
        <authorList>
            <person name="Yoon J.H."/>
            <person name="Kang S.J."/>
            <person name="Park S."/>
            <person name="Kim W."/>
            <person name="Oh T.K."/>
        </authorList>
    </citation>
    <scope>NUCLEOTIDE SEQUENCE [LARGE SCALE GENOMIC DNA]</scope>
    <source>
        <strain evidence="2 3">DSM 23134</strain>
    </source>
</reference>
<proteinExistence type="predicted"/>
<keyword evidence="3" id="KW-1185">Reference proteome</keyword>
<evidence type="ECO:0000313" key="3">
    <source>
        <dbReference type="Proteomes" id="UP000307087"/>
    </source>
</evidence>
<organism evidence="2 3">
    <name type="scientific">Nocardioides caeni</name>
    <dbReference type="NCBI Taxonomy" id="574700"/>
    <lineage>
        <taxon>Bacteria</taxon>
        <taxon>Bacillati</taxon>
        <taxon>Actinomycetota</taxon>
        <taxon>Actinomycetes</taxon>
        <taxon>Propionibacteriales</taxon>
        <taxon>Nocardioidaceae</taxon>
        <taxon>Nocardioides</taxon>
    </lineage>
</organism>
<comment type="caution">
    <text evidence="2">The sequence shown here is derived from an EMBL/GenBank/DDBJ whole genome shotgun (WGS) entry which is preliminary data.</text>
</comment>
<feature type="transmembrane region" description="Helical" evidence="1">
    <location>
        <begin position="20"/>
        <end position="38"/>
    </location>
</feature>
<dbReference type="EMBL" id="STGW01000001">
    <property type="protein sequence ID" value="THV18576.1"/>
    <property type="molecule type" value="Genomic_DNA"/>
</dbReference>
<gene>
    <name evidence="2" type="ORF">E9934_02910</name>
</gene>
<protein>
    <submittedName>
        <fullName evidence="2">DUF2752 domain-containing protein</fullName>
    </submittedName>
</protein>
<evidence type="ECO:0000313" key="2">
    <source>
        <dbReference type="EMBL" id="THV18576.1"/>
    </source>
</evidence>
<keyword evidence="1" id="KW-0812">Transmembrane</keyword>
<keyword evidence="1" id="KW-0472">Membrane</keyword>
<accession>A0A4V4HLJ5</accession>
<dbReference type="OrthoDB" id="5966662at2"/>
<dbReference type="InterPro" id="IPR021215">
    <property type="entry name" value="DUF2752"/>
</dbReference>
<dbReference type="AlphaFoldDB" id="A0A4V4HLJ5"/>
<dbReference type="Pfam" id="PF10825">
    <property type="entry name" value="DUF2752"/>
    <property type="match status" value="1"/>
</dbReference>
<feature type="transmembrane region" description="Helical" evidence="1">
    <location>
        <begin position="117"/>
        <end position="134"/>
    </location>
</feature>
<name>A0A4V4HLJ5_9ACTN</name>
<sequence length="145" mass="15346">MTVPAPTSPPSGQTRWLRMVPPTLVAGGLAVATAALHLRDPHDQGSWGMCPTAAMGFWCPGCGGLRAVNDLSNARLFDAASSNLLFVLSVPVLAWVFLRWTQGRWTGRTWSASDRALSLSAGVLIAAMAVFTILRNTSAGAWLAP</sequence>
<feature type="transmembrane region" description="Helical" evidence="1">
    <location>
        <begin position="76"/>
        <end position="97"/>
    </location>
</feature>
<keyword evidence="1" id="KW-1133">Transmembrane helix</keyword>
<dbReference type="Proteomes" id="UP000307087">
    <property type="component" value="Unassembled WGS sequence"/>
</dbReference>
<dbReference type="RefSeq" id="WP_136561290.1">
    <property type="nucleotide sequence ID" value="NZ_BAABLS010000002.1"/>
</dbReference>
<evidence type="ECO:0000256" key="1">
    <source>
        <dbReference type="SAM" id="Phobius"/>
    </source>
</evidence>